<protein>
    <submittedName>
        <fullName evidence="1">Uncharacterized protein</fullName>
    </submittedName>
</protein>
<organism evidence="1">
    <name type="scientific">Bradyrhizobium diazoefficiens</name>
    <dbReference type="NCBI Taxonomy" id="1355477"/>
    <lineage>
        <taxon>Bacteria</taxon>
        <taxon>Pseudomonadati</taxon>
        <taxon>Pseudomonadota</taxon>
        <taxon>Alphaproteobacteria</taxon>
        <taxon>Hyphomicrobiales</taxon>
        <taxon>Nitrobacteraceae</taxon>
        <taxon>Bradyrhizobium</taxon>
    </lineage>
</organism>
<name>A0A810AVV1_9BRAD</name>
<evidence type="ECO:0000313" key="1">
    <source>
        <dbReference type="EMBL" id="BCE68028.1"/>
    </source>
</evidence>
<sequence>MNFAMAQPMPVDAPVTTTDRMVIPPKVPAIMQEEGTGAQCRPALKQARQMSVLRMKRRANVGK</sequence>
<accession>A0A810AVV1</accession>
<reference evidence="1" key="1">
    <citation type="submission" date="2020-05" db="EMBL/GenBank/DDBJ databases">
        <title>Complete genome sequence of Bradyrhizobium diazoefficiens XF6 isolated from soybean nodule.</title>
        <authorList>
            <person name="Noda R."/>
            <person name="Kakizaki K."/>
            <person name="Minamisawa K."/>
        </authorList>
    </citation>
    <scope>NUCLEOTIDE SEQUENCE</scope>
    <source>
        <strain evidence="1">XF6</strain>
    </source>
</reference>
<dbReference type="EMBL" id="AP023096">
    <property type="protein sequence ID" value="BCE68028.1"/>
    <property type="molecule type" value="Genomic_DNA"/>
</dbReference>
<dbReference type="AlphaFoldDB" id="A0A810AVV1"/>
<proteinExistence type="predicted"/>
<gene>
    <name evidence="1" type="ORF">XF6B_68270</name>
</gene>